<dbReference type="EMBL" id="AP017315">
    <property type="protein sequence ID" value="BAU32943.1"/>
    <property type="molecule type" value="Genomic_DNA"/>
</dbReference>
<dbReference type="InterPro" id="IPR011051">
    <property type="entry name" value="RmlC_Cupin_sf"/>
</dbReference>
<dbReference type="InterPro" id="IPR014710">
    <property type="entry name" value="RmlC-like_jellyroll"/>
</dbReference>
<reference evidence="3" key="1">
    <citation type="submission" date="2015-12" db="EMBL/GenBank/DDBJ databases">
        <authorList>
            <person name="Shamseldin A."/>
            <person name="Moawad H."/>
            <person name="Abd El-Rahim W.M."/>
            <person name="Sadowsky M.J."/>
        </authorList>
    </citation>
    <scope>NUCLEOTIDE SEQUENCE [LARGE SCALE GENOMIC DNA]</scope>
    <source>
        <strain evidence="3">JAM AC0309</strain>
    </source>
</reference>
<accession>A0A0U5BFD0</accession>
<sequence length="115" mass="12597">MSELPLDAATVLQALELPLEHEPVDADQVIDGSPTTGVAALTEIDDWEIGVWEITPGTVTDVEVDEVFIVLKGRAILRRDDGSETELVAGSVGRLEDGEETEWEVHETLRKIYIA</sequence>
<dbReference type="Gene3D" id="2.60.120.10">
    <property type="entry name" value="Jelly Rolls"/>
    <property type="match status" value="1"/>
</dbReference>
<protein>
    <submittedName>
        <fullName evidence="2">Cupin</fullName>
    </submittedName>
</protein>
<dbReference type="PANTHER" id="PTHR40943">
    <property type="entry name" value="CYTOPLASMIC PROTEIN-RELATED"/>
    <property type="match status" value="1"/>
</dbReference>
<dbReference type="InterPro" id="IPR008579">
    <property type="entry name" value="UGlyAH_Cupin_dom"/>
</dbReference>
<dbReference type="Pfam" id="PF05899">
    <property type="entry name" value="Cupin_3"/>
    <property type="match status" value="1"/>
</dbReference>
<dbReference type="KEGG" id="malk:MalAC0309_2100"/>
<dbReference type="Proteomes" id="UP000218965">
    <property type="component" value="Chromosome"/>
</dbReference>
<organism evidence="2 3">
    <name type="scientific">Microcella alkaliphila</name>
    <dbReference type="NCBI Taxonomy" id="279828"/>
    <lineage>
        <taxon>Bacteria</taxon>
        <taxon>Bacillati</taxon>
        <taxon>Actinomycetota</taxon>
        <taxon>Actinomycetes</taxon>
        <taxon>Micrococcales</taxon>
        <taxon>Microbacteriaceae</taxon>
        <taxon>Microcella</taxon>
    </lineage>
</organism>
<evidence type="ECO:0000313" key="3">
    <source>
        <dbReference type="Proteomes" id="UP000218965"/>
    </source>
</evidence>
<evidence type="ECO:0000259" key="1">
    <source>
        <dbReference type="Pfam" id="PF05899"/>
    </source>
</evidence>
<feature type="domain" description="(S)-ureidoglycine aminohydrolase cupin" evidence="1">
    <location>
        <begin position="49"/>
        <end position="113"/>
    </location>
</feature>
<evidence type="ECO:0000313" key="2">
    <source>
        <dbReference type="EMBL" id="BAU32943.1"/>
    </source>
</evidence>
<dbReference type="PANTHER" id="PTHR40943:SF1">
    <property type="entry name" value="CYTOPLASMIC PROTEIN"/>
    <property type="match status" value="1"/>
</dbReference>
<dbReference type="RefSeq" id="WP_231923921.1">
    <property type="nucleotide sequence ID" value="NZ_AP017315.1"/>
</dbReference>
<dbReference type="SUPFAM" id="SSF51182">
    <property type="entry name" value="RmlC-like cupins"/>
    <property type="match status" value="1"/>
</dbReference>
<reference evidence="2 3" key="2">
    <citation type="submission" date="2016-01" db="EMBL/GenBank/DDBJ databases">
        <title>Microcella alkaliphila JAM AC0309 whole genome shotgun sequence.</title>
        <authorList>
            <person name="Kurata A."/>
            <person name="Hirose Y."/>
            <person name="Kishimoto N."/>
            <person name="Kobayashi T."/>
        </authorList>
    </citation>
    <scope>NUCLEOTIDE SEQUENCE [LARGE SCALE GENOMIC DNA]</scope>
    <source>
        <strain evidence="2 3">JAM AC0309</strain>
    </source>
</reference>
<gene>
    <name evidence="2" type="ORF">MalAC0309_2100</name>
</gene>
<name>A0A0U5BFD0_9MICO</name>
<dbReference type="AlphaFoldDB" id="A0A0U5BFD0"/>
<proteinExistence type="predicted"/>